<name>A0ABY4Q0D1_9ACTN</name>
<sequence>MAESKAYLTLCVEEAEETMKELRAALARAGIILPSLRIDPTSLTREAPCPLIELEGGGRA</sequence>
<evidence type="ECO:0000313" key="1">
    <source>
        <dbReference type="EMBL" id="UQT58644.1"/>
    </source>
</evidence>
<proteinExistence type="predicted"/>
<keyword evidence="2" id="KW-1185">Reference proteome</keyword>
<organism evidence="1 2">
    <name type="scientific">Streptomyces durmitorensis</name>
    <dbReference type="NCBI Taxonomy" id="319947"/>
    <lineage>
        <taxon>Bacteria</taxon>
        <taxon>Bacillati</taxon>
        <taxon>Actinomycetota</taxon>
        <taxon>Actinomycetes</taxon>
        <taxon>Kitasatosporales</taxon>
        <taxon>Streptomycetaceae</taxon>
        <taxon>Streptomyces</taxon>
    </lineage>
</organism>
<gene>
    <name evidence="1" type="ORF">M4V62_28220</name>
</gene>
<dbReference type="Proteomes" id="UP000829992">
    <property type="component" value="Chromosome"/>
</dbReference>
<dbReference type="RefSeq" id="WP_249590007.1">
    <property type="nucleotide sequence ID" value="NZ_BAAAQL010000011.1"/>
</dbReference>
<protein>
    <submittedName>
        <fullName evidence="1">Uncharacterized protein</fullName>
    </submittedName>
</protein>
<accession>A0ABY4Q0D1</accession>
<reference evidence="1 2" key="1">
    <citation type="submission" date="2022-05" db="EMBL/GenBank/DDBJ databases">
        <authorList>
            <person name="Zhou X."/>
            <person name="Li K."/>
            <person name="Man Y."/>
        </authorList>
    </citation>
    <scope>NUCLEOTIDE SEQUENCE [LARGE SCALE GENOMIC DNA]</scope>
    <source>
        <strain evidence="1 2">MS405</strain>
    </source>
</reference>
<dbReference type="EMBL" id="CP097289">
    <property type="protein sequence ID" value="UQT58644.1"/>
    <property type="molecule type" value="Genomic_DNA"/>
</dbReference>
<evidence type="ECO:0000313" key="2">
    <source>
        <dbReference type="Proteomes" id="UP000829992"/>
    </source>
</evidence>